<keyword evidence="3" id="KW-1185">Reference proteome</keyword>
<dbReference type="Gene3D" id="3.40.50.720">
    <property type="entry name" value="NAD(P)-binding Rossmann-like Domain"/>
    <property type="match status" value="1"/>
</dbReference>
<dbReference type="Pfam" id="PF08240">
    <property type="entry name" value="ADH_N"/>
    <property type="match status" value="1"/>
</dbReference>
<dbReference type="EMBL" id="BMNH01000001">
    <property type="protein sequence ID" value="GGO61885.1"/>
    <property type="molecule type" value="Genomic_DNA"/>
</dbReference>
<name>A0A917YRV1_9ACTN</name>
<sequence>MRAIVQEAYGSPNVLQLRDIDIPAVKDDEVLVRVRAASVHPDVWHVVSGRPYVLRVMGSGLRRPKNRVPGTDMAGVVESAGANATRFRPGDEVFGETIRGRQWKNGGAYAEYVSVPADNLAPKPGGVSFEQAACVPTAGLITLLNLPPGPLGNVLVNGAAGGVGGCAVQIAKARGATVTGVEHTSKLDLVSALGADHVIDYTVEDFTRRGVRYDLIVDIPGNHSFADCRRALTPDGTYVLIGHDRYGDAGRKVLGSLPRFVGLMARSVFQRQLPRPTRATPPTKDSMAVLADLLRTGELSPVIDRAFPLAEAPAALRYLTEGTARGRIVVTL</sequence>
<dbReference type="RefSeq" id="WP_189122265.1">
    <property type="nucleotide sequence ID" value="NZ_BMNH01000001.1"/>
</dbReference>
<dbReference type="SUPFAM" id="SSF50129">
    <property type="entry name" value="GroES-like"/>
    <property type="match status" value="1"/>
</dbReference>
<comment type="caution">
    <text evidence="2">The sequence shown here is derived from an EMBL/GenBank/DDBJ whole genome shotgun (WGS) entry which is preliminary data.</text>
</comment>
<dbReference type="SMART" id="SM00829">
    <property type="entry name" value="PKS_ER"/>
    <property type="match status" value="1"/>
</dbReference>
<dbReference type="InterPro" id="IPR036291">
    <property type="entry name" value="NAD(P)-bd_dom_sf"/>
</dbReference>
<dbReference type="GO" id="GO:0016491">
    <property type="term" value="F:oxidoreductase activity"/>
    <property type="evidence" value="ECO:0007669"/>
    <property type="project" value="InterPro"/>
</dbReference>
<evidence type="ECO:0000313" key="3">
    <source>
        <dbReference type="Proteomes" id="UP000646523"/>
    </source>
</evidence>
<dbReference type="InterPro" id="IPR020843">
    <property type="entry name" value="ER"/>
</dbReference>
<reference evidence="2" key="2">
    <citation type="submission" date="2020-09" db="EMBL/GenBank/DDBJ databases">
        <authorList>
            <person name="Sun Q."/>
            <person name="Zhou Y."/>
        </authorList>
    </citation>
    <scope>NUCLEOTIDE SEQUENCE</scope>
    <source>
        <strain evidence="2">CGMCC 4.7368</strain>
    </source>
</reference>
<dbReference type="PANTHER" id="PTHR11695:SF294">
    <property type="entry name" value="RETICULON-4-INTERACTING PROTEIN 1, MITOCHONDRIAL"/>
    <property type="match status" value="1"/>
</dbReference>
<feature type="domain" description="Enoyl reductase (ER)" evidence="1">
    <location>
        <begin position="10"/>
        <end position="330"/>
    </location>
</feature>
<organism evidence="2 3">
    <name type="scientific">Nonomuraea cavernae</name>
    <dbReference type="NCBI Taxonomy" id="2045107"/>
    <lineage>
        <taxon>Bacteria</taxon>
        <taxon>Bacillati</taxon>
        <taxon>Actinomycetota</taxon>
        <taxon>Actinomycetes</taxon>
        <taxon>Streptosporangiales</taxon>
        <taxon>Streptosporangiaceae</taxon>
        <taxon>Nonomuraea</taxon>
    </lineage>
</organism>
<dbReference type="Gene3D" id="3.90.180.10">
    <property type="entry name" value="Medium-chain alcohol dehydrogenases, catalytic domain"/>
    <property type="match status" value="1"/>
</dbReference>
<dbReference type="InterPro" id="IPR011032">
    <property type="entry name" value="GroES-like_sf"/>
</dbReference>
<reference evidence="2" key="1">
    <citation type="journal article" date="2014" name="Int. J. Syst. Evol. Microbiol.">
        <title>Complete genome sequence of Corynebacterium casei LMG S-19264T (=DSM 44701T), isolated from a smear-ripened cheese.</title>
        <authorList>
            <consortium name="US DOE Joint Genome Institute (JGI-PGF)"/>
            <person name="Walter F."/>
            <person name="Albersmeier A."/>
            <person name="Kalinowski J."/>
            <person name="Ruckert C."/>
        </authorList>
    </citation>
    <scope>NUCLEOTIDE SEQUENCE</scope>
    <source>
        <strain evidence="2">CGMCC 4.7368</strain>
    </source>
</reference>
<evidence type="ECO:0000259" key="1">
    <source>
        <dbReference type="SMART" id="SM00829"/>
    </source>
</evidence>
<evidence type="ECO:0000313" key="2">
    <source>
        <dbReference type="EMBL" id="GGO61885.1"/>
    </source>
</evidence>
<dbReference type="AlphaFoldDB" id="A0A917YRV1"/>
<dbReference type="Pfam" id="PF13602">
    <property type="entry name" value="ADH_zinc_N_2"/>
    <property type="match status" value="1"/>
</dbReference>
<dbReference type="CDD" id="cd08267">
    <property type="entry name" value="MDR1"/>
    <property type="match status" value="1"/>
</dbReference>
<accession>A0A917YRV1</accession>
<dbReference type="InterPro" id="IPR013154">
    <property type="entry name" value="ADH-like_N"/>
</dbReference>
<dbReference type="Proteomes" id="UP000646523">
    <property type="component" value="Unassembled WGS sequence"/>
</dbReference>
<dbReference type="SUPFAM" id="SSF51735">
    <property type="entry name" value="NAD(P)-binding Rossmann-fold domains"/>
    <property type="match status" value="1"/>
</dbReference>
<proteinExistence type="predicted"/>
<dbReference type="InterPro" id="IPR050700">
    <property type="entry name" value="YIM1/Zinc_Alcohol_DH_Fams"/>
</dbReference>
<gene>
    <name evidence="2" type="ORF">GCM10012289_05180</name>
</gene>
<protein>
    <submittedName>
        <fullName evidence="2">NADPH:quinone reductase</fullName>
    </submittedName>
</protein>
<dbReference type="PANTHER" id="PTHR11695">
    <property type="entry name" value="ALCOHOL DEHYDROGENASE RELATED"/>
    <property type="match status" value="1"/>
</dbReference>